<dbReference type="EMBL" id="JACSDZ010000008">
    <property type="protein sequence ID" value="KAF7397730.1"/>
    <property type="molecule type" value="Genomic_DNA"/>
</dbReference>
<sequence length="230" mass="25197">MEFQRRASRSRATRKGQAVMEPLSFQNKRKAVAGFGVGANSFLVNKRQDGEQQGSSEEPQPSCGFDGSIPLLLGANEDAEISLGVGGKETHELRTAPVVLSSVNNNNEKSGSKRKRWNDDAKEEKKETKEKNKGGGVRRVGGGGGEGRREDGRAGSFSLSRMRSDRCTKRLSGDERHYPHPPERGQEGRTVGHLGLKSRSPSECLEAREADRRVASAPPHLLLVETPPRW</sequence>
<reference evidence="2" key="1">
    <citation type="journal article" date="2020" name="G3 (Bethesda)">
        <title>High-Quality Assemblies for Three Invasive Social Wasps from the &lt;i&gt;Vespula&lt;/i&gt; Genus.</title>
        <authorList>
            <person name="Harrop T.W.R."/>
            <person name="Guhlin J."/>
            <person name="McLaughlin G.M."/>
            <person name="Permina E."/>
            <person name="Stockwell P."/>
            <person name="Gilligan J."/>
            <person name="Le Lec M.F."/>
            <person name="Gruber M.A.M."/>
            <person name="Quinn O."/>
            <person name="Lovegrove M."/>
            <person name="Duncan E.J."/>
            <person name="Remnant E.J."/>
            <person name="Van Eeckhoven J."/>
            <person name="Graham B."/>
            <person name="Knapp R.A."/>
            <person name="Langford K.W."/>
            <person name="Kronenberg Z."/>
            <person name="Press M.O."/>
            <person name="Eacker S.M."/>
            <person name="Wilson-Rankin E.E."/>
            <person name="Purcell J."/>
            <person name="Lester P.J."/>
            <person name="Dearden P.K."/>
        </authorList>
    </citation>
    <scope>NUCLEOTIDE SEQUENCE</scope>
    <source>
        <strain evidence="2">Linc-1</strain>
    </source>
</reference>
<feature type="compositionally biased region" description="Basic and acidic residues" evidence="1">
    <location>
        <begin position="162"/>
        <end position="187"/>
    </location>
</feature>
<accession>A0A834N6P2</accession>
<organism evidence="2 3">
    <name type="scientific">Vespula germanica</name>
    <name type="common">German yellow jacket</name>
    <name type="synonym">Paravespula germanica</name>
    <dbReference type="NCBI Taxonomy" id="30212"/>
    <lineage>
        <taxon>Eukaryota</taxon>
        <taxon>Metazoa</taxon>
        <taxon>Ecdysozoa</taxon>
        <taxon>Arthropoda</taxon>
        <taxon>Hexapoda</taxon>
        <taxon>Insecta</taxon>
        <taxon>Pterygota</taxon>
        <taxon>Neoptera</taxon>
        <taxon>Endopterygota</taxon>
        <taxon>Hymenoptera</taxon>
        <taxon>Apocrita</taxon>
        <taxon>Aculeata</taxon>
        <taxon>Vespoidea</taxon>
        <taxon>Vespidae</taxon>
        <taxon>Vespinae</taxon>
        <taxon>Vespula</taxon>
    </lineage>
</organism>
<feature type="compositionally biased region" description="Basic and acidic residues" evidence="1">
    <location>
        <begin position="205"/>
        <end position="214"/>
    </location>
</feature>
<keyword evidence="3" id="KW-1185">Reference proteome</keyword>
<feature type="region of interest" description="Disordered" evidence="1">
    <location>
        <begin position="44"/>
        <end position="70"/>
    </location>
</feature>
<comment type="caution">
    <text evidence="2">The sequence shown here is derived from an EMBL/GenBank/DDBJ whole genome shotgun (WGS) entry which is preliminary data.</text>
</comment>
<gene>
    <name evidence="2" type="ORF">HZH68_008952</name>
</gene>
<protein>
    <submittedName>
        <fullName evidence="2">Uncharacterized protein</fullName>
    </submittedName>
</protein>
<feature type="compositionally biased region" description="Gly residues" evidence="1">
    <location>
        <begin position="134"/>
        <end position="145"/>
    </location>
</feature>
<dbReference type="AlphaFoldDB" id="A0A834N6P2"/>
<feature type="compositionally biased region" description="Basic residues" evidence="1">
    <location>
        <begin position="1"/>
        <end position="14"/>
    </location>
</feature>
<feature type="region of interest" description="Disordered" evidence="1">
    <location>
        <begin position="1"/>
        <end position="21"/>
    </location>
</feature>
<proteinExistence type="predicted"/>
<name>A0A834N6P2_VESGE</name>
<evidence type="ECO:0000256" key="1">
    <source>
        <dbReference type="SAM" id="MobiDB-lite"/>
    </source>
</evidence>
<feature type="region of interest" description="Disordered" evidence="1">
    <location>
        <begin position="95"/>
        <end position="230"/>
    </location>
</feature>
<feature type="compositionally biased region" description="Basic and acidic residues" evidence="1">
    <location>
        <begin position="117"/>
        <end position="133"/>
    </location>
</feature>
<evidence type="ECO:0000313" key="2">
    <source>
        <dbReference type="EMBL" id="KAF7397730.1"/>
    </source>
</evidence>
<evidence type="ECO:0000313" key="3">
    <source>
        <dbReference type="Proteomes" id="UP000617340"/>
    </source>
</evidence>
<dbReference type="Proteomes" id="UP000617340">
    <property type="component" value="Unassembled WGS sequence"/>
</dbReference>